<evidence type="ECO:0008006" key="5">
    <source>
        <dbReference type="Google" id="ProtNLM"/>
    </source>
</evidence>
<keyword evidence="4" id="KW-1185">Reference proteome</keyword>
<comment type="similarity">
    <text evidence="1 2">Belongs to the cytochrome P450 family.</text>
</comment>
<keyword evidence="2" id="KW-0503">Monooxygenase</keyword>
<evidence type="ECO:0000256" key="1">
    <source>
        <dbReference type="ARBA" id="ARBA00010617"/>
    </source>
</evidence>
<reference evidence="3 4" key="1">
    <citation type="journal article" date="2019" name="Int. J. Syst. Evol. Microbiol.">
        <title>The Global Catalogue of Microorganisms (GCM) 10K type strain sequencing project: providing services to taxonomists for standard genome sequencing and annotation.</title>
        <authorList>
            <consortium name="The Broad Institute Genomics Platform"/>
            <consortium name="The Broad Institute Genome Sequencing Center for Infectious Disease"/>
            <person name="Wu L."/>
            <person name="Ma J."/>
        </authorList>
    </citation>
    <scope>NUCLEOTIDE SEQUENCE [LARGE SCALE GENOMIC DNA]</scope>
    <source>
        <strain evidence="3 4">JCM 14942</strain>
    </source>
</reference>
<dbReference type="SUPFAM" id="SSF48264">
    <property type="entry name" value="Cytochrome P450"/>
    <property type="match status" value="1"/>
</dbReference>
<comment type="caution">
    <text evidence="3">The sequence shown here is derived from an EMBL/GenBank/DDBJ whole genome shotgun (WGS) entry which is preliminary data.</text>
</comment>
<dbReference type="PANTHER" id="PTHR46696">
    <property type="entry name" value="P450, PUTATIVE (EUROFUNG)-RELATED"/>
    <property type="match status" value="1"/>
</dbReference>
<dbReference type="InterPro" id="IPR017972">
    <property type="entry name" value="Cyt_P450_CS"/>
</dbReference>
<sequence>MSVKKLVEREYSFSNLAGVTVLRGYDDIAFVLKSSLVRPLKGDIPPEGIPFVKGAIVTTHGEEHLKRRRLYSSLFSNDALHYLYHHCSRPIVTQALTRLYETHRDESGPIVADMAQFAPRMLYRTTAVVAGIDLGETDEDVDTFSSVLEQYGPGISIEFYTDVEETIKKATEAKRRLIEDYMRPALARRRALVEAFRAGRIDRAELTRDVMTLWLLDDEFAERDEDTLFIEMGEFLYAGSRTTVRVLPHIINHVAEWTADHPEDADKTTDSDFLRGAISEALRFHALVPALLREATEDFELPSGEKVSKGEWLGLVYTDANRDAERFGEDADDFDPHRIERLGRGVSPWAFAFGGGAHMCIGRRLVTGGDWRRGSQASDRDIDGTVVAIVRALFEAGVRPAAGGGQHHFNAEAVLSDFDEYLSYPVEFTTLAEFVERHKSLSAG</sequence>
<accession>A0ABN2BV57</accession>
<dbReference type="Proteomes" id="UP001500842">
    <property type="component" value="Unassembled WGS sequence"/>
</dbReference>
<proteinExistence type="inferred from homology"/>
<name>A0ABN2BV57_9ACTN</name>
<keyword evidence="2" id="KW-0408">Iron</keyword>
<keyword evidence="2" id="KW-0349">Heme</keyword>
<keyword evidence="2" id="KW-0479">Metal-binding</keyword>
<dbReference type="InterPro" id="IPR001128">
    <property type="entry name" value="Cyt_P450"/>
</dbReference>
<protein>
    <recommendedName>
        <fullName evidence="5">Cytochrome P450</fullName>
    </recommendedName>
</protein>
<dbReference type="EMBL" id="BAAAOR010000049">
    <property type="protein sequence ID" value="GAA1548130.1"/>
    <property type="molecule type" value="Genomic_DNA"/>
</dbReference>
<organism evidence="3 4">
    <name type="scientific">Nocardioides humi</name>
    <dbReference type="NCBI Taxonomy" id="449461"/>
    <lineage>
        <taxon>Bacteria</taxon>
        <taxon>Bacillati</taxon>
        <taxon>Actinomycetota</taxon>
        <taxon>Actinomycetes</taxon>
        <taxon>Propionibacteriales</taxon>
        <taxon>Nocardioidaceae</taxon>
        <taxon>Nocardioides</taxon>
    </lineage>
</organism>
<keyword evidence="2" id="KW-0560">Oxidoreductase</keyword>
<dbReference type="RefSeq" id="WP_141004243.1">
    <property type="nucleotide sequence ID" value="NZ_BAAAOR010000049.1"/>
</dbReference>
<dbReference type="PROSITE" id="PS00086">
    <property type="entry name" value="CYTOCHROME_P450"/>
    <property type="match status" value="1"/>
</dbReference>
<dbReference type="Gene3D" id="1.10.630.10">
    <property type="entry name" value="Cytochrome P450"/>
    <property type="match status" value="1"/>
</dbReference>
<dbReference type="PANTHER" id="PTHR46696:SF6">
    <property type="entry name" value="P450, PUTATIVE (EUROFUNG)-RELATED"/>
    <property type="match status" value="1"/>
</dbReference>
<evidence type="ECO:0000313" key="4">
    <source>
        <dbReference type="Proteomes" id="UP001500842"/>
    </source>
</evidence>
<evidence type="ECO:0000256" key="2">
    <source>
        <dbReference type="RuleBase" id="RU000461"/>
    </source>
</evidence>
<dbReference type="Pfam" id="PF00067">
    <property type="entry name" value="p450"/>
    <property type="match status" value="1"/>
</dbReference>
<dbReference type="CDD" id="cd00302">
    <property type="entry name" value="cytochrome_P450"/>
    <property type="match status" value="1"/>
</dbReference>
<dbReference type="InterPro" id="IPR036396">
    <property type="entry name" value="Cyt_P450_sf"/>
</dbReference>
<evidence type="ECO:0000313" key="3">
    <source>
        <dbReference type="EMBL" id="GAA1548130.1"/>
    </source>
</evidence>
<gene>
    <name evidence="3" type="ORF">GCM10009788_57710</name>
</gene>